<gene>
    <name evidence="1" type="ORF">AWB72_04216</name>
</gene>
<organism evidence="1 2">
    <name type="scientific">Caballeronia concitans</name>
    <dbReference type="NCBI Taxonomy" id="1777133"/>
    <lineage>
        <taxon>Bacteria</taxon>
        <taxon>Pseudomonadati</taxon>
        <taxon>Pseudomonadota</taxon>
        <taxon>Betaproteobacteria</taxon>
        <taxon>Burkholderiales</taxon>
        <taxon>Burkholderiaceae</taxon>
        <taxon>Caballeronia</taxon>
    </lineage>
</organism>
<name>A0A658R1T7_9BURK</name>
<dbReference type="Proteomes" id="UP000198263">
    <property type="component" value="Unassembled WGS sequence"/>
</dbReference>
<sequence length="91" mass="10527">MVVDQKHWSQDRNHEWRAVRRERPSVTLTQAEHAARVPLRDAESTIHQIMRRLAELRERDARARALVSDTSDMRPGDVLLDILDGLAAEPH</sequence>
<evidence type="ECO:0000313" key="2">
    <source>
        <dbReference type="Proteomes" id="UP000198263"/>
    </source>
</evidence>
<protein>
    <submittedName>
        <fullName evidence="1">Uncharacterized protein</fullName>
    </submittedName>
</protein>
<dbReference type="EMBL" id="FCNV02000010">
    <property type="protein sequence ID" value="SAL40292.1"/>
    <property type="molecule type" value="Genomic_DNA"/>
</dbReference>
<accession>A0A658R1T7</accession>
<evidence type="ECO:0000313" key="1">
    <source>
        <dbReference type="EMBL" id="SAL40292.1"/>
    </source>
</evidence>
<comment type="caution">
    <text evidence="1">The sequence shown here is derived from an EMBL/GenBank/DDBJ whole genome shotgun (WGS) entry which is preliminary data.</text>
</comment>
<dbReference type="RefSeq" id="WP_040050303.1">
    <property type="nucleotide sequence ID" value="NZ_FCNV02000010.1"/>
</dbReference>
<proteinExistence type="predicted"/>
<dbReference type="AlphaFoldDB" id="A0A658R1T7"/>
<reference evidence="1 2" key="1">
    <citation type="submission" date="2016-01" db="EMBL/GenBank/DDBJ databases">
        <authorList>
            <person name="Peeters C."/>
        </authorList>
    </citation>
    <scope>NUCLEOTIDE SEQUENCE [LARGE SCALE GENOMIC DNA]</scope>
    <source>
        <strain evidence="1">LMG 29315</strain>
    </source>
</reference>
<keyword evidence="2" id="KW-1185">Reference proteome</keyword>